<evidence type="ECO:0000313" key="2">
    <source>
        <dbReference type="Proteomes" id="UP000004367"/>
    </source>
</evidence>
<dbReference type="Proteomes" id="UP000004367">
    <property type="component" value="Unassembled WGS sequence"/>
</dbReference>
<name>H5UUC7_9MICO</name>
<reference evidence="1 2" key="1">
    <citation type="submission" date="2012-02" db="EMBL/GenBank/DDBJ databases">
        <title>Whole genome shotgun sequence of Mobilicoccus pelagius NBRC 104925.</title>
        <authorList>
            <person name="Yoshida Y."/>
            <person name="Hosoyama A."/>
            <person name="Tsuchikane K."/>
            <person name="Katsumata H."/>
            <person name="Yamazaki S."/>
            <person name="Fujita N."/>
        </authorList>
    </citation>
    <scope>NUCLEOTIDE SEQUENCE [LARGE SCALE GENOMIC DNA]</scope>
    <source>
        <strain evidence="1 2">NBRC 104925</strain>
    </source>
</reference>
<protein>
    <submittedName>
        <fullName evidence="1">Uncharacterized protein</fullName>
    </submittedName>
</protein>
<dbReference type="STRING" id="1089455.MOPEL_113_00150"/>
<dbReference type="AlphaFoldDB" id="H5UUC7"/>
<dbReference type="EMBL" id="BAFE01000084">
    <property type="protein sequence ID" value="GAB49335.1"/>
    <property type="molecule type" value="Genomic_DNA"/>
</dbReference>
<gene>
    <name evidence="1" type="ORF">MOPEL_113_00150</name>
</gene>
<accession>H5UUC7</accession>
<organism evidence="1 2">
    <name type="scientific">Mobilicoccus pelagius NBRC 104925</name>
    <dbReference type="NCBI Taxonomy" id="1089455"/>
    <lineage>
        <taxon>Bacteria</taxon>
        <taxon>Bacillati</taxon>
        <taxon>Actinomycetota</taxon>
        <taxon>Actinomycetes</taxon>
        <taxon>Micrococcales</taxon>
        <taxon>Dermatophilaceae</taxon>
        <taxon>Mobilicoccus</taxon>
    </lineage>
</organism>
<evidence type="ECO:0000313" key="1">
    <source>
        <dbReference type="EMBL" id="GAB49335.1"/>
    </source>
</evidence>
<comment type="caution">
    <text evidence="1">The sequence shown here is derived from an EMBL/GenBank/DDBJ whole genome shotgun (WGS) entry which is preliminary data.</text>
</comment>
<sequence length="69" mass="7689">MNARDQWITTTHVCAWDVDREHLADLRRKLGPGTTAGGQRHLILEVLAYAQDKAAGLGRTGQIEPPRVR</sequence>
<proteinExistence type="predicted"/>
<dbReference type="RefSeq" id="WP_009483178.1">
    <property type="nucleotide sequence ID" value="NZ_BAFE01000084.1"/>
</dbReference>
<keyword evidence="2" id="KW-1185">Reference proteome</keyword>
<dbReference type="OrthoDB" id="4479164at2"/>